<dbReference type="InParanoid" id="U2EGU2"/>
<comment type="caution">
    <text evidence="2">The sequence shown here is derived from an EMBL/GenBank/DDBJ whole genome shotgun (WGS) entry which is preliminary data.</text>
</comment>
<name>U2EGU2_9MOLU</name>
<accession>U2EGU2</accession>
<keyword evidence="3" id="KW-1185">Reference proteome</keyword>
<dbReference type="OrthoDB" id="1640349at2"/>
<evidence type="ECO:0000256" key="1">
    <source>
        <dbReference type="SAM" id="Phobius"/>
    </source>
</evidence>
<dbReference type="STRING" id="1033810.HLPCO_000492"/>
<keyword evidence="1" id="KW-0812">Transmembrane</keyword>
<organism evidence="2 3">
    <name type="scientific">Haloplasma contractile SSD-17B</name>
    <dbReference type="NCBI Taxonomy" id="1033810"/>
    <lineage>
        <taxon>Bacteria</taxon>
        <taxon>Bacillati</taxon>
        <taxon>Mycoplasmatota</taxon>
        <taxon>Mollicutes</taxon>
        <taxon>Haloplasmatales</taxon>
        <taxon>Haloplasmataceae</taxon>
        <taxon>Haloplasma</taxon>
    </lineage>
</organism>
<keyword evidence="1" id="KW-1133">Transmembrane helix</keyword>
<dbReference type="RefSeq" id="WP_008826067.1">
    <property type="nucleotide sequence ID" value="NZ_AFNU02000001.1"/>
</dbReference>
<feature type="transmembrane region" description="Helical" evidence="1">
    <location>
        <begin position="81"/>
        <end position="99"/>
    </location>
</feature>
<reference evidence="2 3" key="1">
    <citation type="journal article" date="2011" name="J. Bacteriol.">
        <title>Genome sequence of Haloplasma contractile, an unusual contractile bacterium from a deep-sea anoxic brine lake.</title>
        <authorList>
            <person name="Antunes A."/>
            <person name="Alam I."/>
            <person name="El Dorry H."/>
            <person name="Siam R."/>
            <person name="Robertson A."/>
            <person name="Bajic V.B."/>
            <person name="Stingl U."/>
        </authorList>
    </citation>
    <scope>NUCLEOTIDE SEQUENCE [LARGE SCALE GENOMIC DNA]</scope>
    <source>
        <strain evidence="2 3">SSD-17B</strain>
    </source>
</reference>
<dbReference type="eggNOG" id="COG0561">
    <property type="taxonomic scope" value="Bacteria"/>
</dbReference>
<dbReference type="Pfam" id="PF06898">
    <property type="entry name" value="YqfD"/>
    <property type="match status" value="1"/>
</dbReference>
<dbReference type="AlphaFoldDB" id="U2EGU2"/>
<dbReference type="InterPro" id="IPR010690">
    <property type="entry name" value="YqfD"/>
</dbReference>
<proteinExistence type="predicted"/>
<evidence type="ECO:0000313" key="3">
    <source>
        <dbReference type="Proteomes" id="UP000005707"/>
    </source>
</evidence>
<keyword evidence="1" id="KW-0472">Membrane</keyword>
<protein>
    <submittedName>
        <fullName evidence="2">Stage IV sporulation YqfD protein</fullName>
    </submittedName>
</protein>
<gene>
    <name evidence="2" type="ORF">HLPCO_000492</name>
</gene>
<dbReference type="EMBL" id="AFNU02000001">
    <property type="protein sequence ID" value="ERJ13826.1"/>
    <property type="molecule type" value="Genomic_DNA"/>
</dbReference>
<sequence>MKDRVYEFSEVSVILDQKDLKRLSKKMEREYNLKKIDQNKVEIRIPYLFLKSLKKEEVDYKIKRFYGPLAWLKILKHQPGVVIGIVLFLFILYFNTLTIKDITFSTNTNQNDKIEDMINAHIDERYMLSFLNGDLHEINLELRKEFSDFEWISVSRNGTNLHVTILEPSIVNHQVQYMDGAGDLVADFDGVIKQFQVAHGIPLVNHNQYVSKGSVIVTGNLRHNNTNNEEEEEHPFYIPAQGKVFAEVWHTKTVEIPKEEQETKYTGKIYTEKIYNAFGFDINLKKFNNHYEQFDQETTEQSLTIFSLKLPFSLKKIHYYEKDVIIREYDQTSSKKAAKSLVKKQITSHFEDEIDEILDLYLVNEEPQDDSYRYTFFVRTYENIAKFQRRNEDEQLQKADN</sequence>
<reference evidence="2 3" key="2">
    <citation type="journal article" date="2013" name="PLoS ONE">
        <title>INDIGO - INtegrated Data Warehouse of MIcrobial GenOmes with Examples from the Red Sea Extremophiles.</title>
        <authorList>
            <person name="Alam I."/>
            <person name="Antunes A."/>
            <person name="Kamau A.A."/>
            <person name="Ba Alawi W."/>
            <person name="Kalkatawi M."/>
            <person name="Stingl U."/>
            <person name="Bajic V.B."/>
        </authorList>
    </citation>
    <scope>NUCLEOTIDE SEQUENCE [LARGE SCALE GENOMIC DNA]</scope>
    <source>
        <strain evidence="2 3">SSD-17B</strain>
    </source>
</reference>
<evidence type="ECO:0000313" key="2">
    <source>
        <dbReference type="EMBL" id="ERJ13826.1"/>
    </source>
</evidence>
<dbReference type="Proteomes" id="UP000005707">
    <property type="component" value="Unassembled WGS sequence"/>
</dbReference>